<keyword evidence="5" id="KW-0997">Cell inner membrane</keyword>
<keyword evidence="7" id="KW-0653">Protein transport</keyword>
<dbReference type="Gene3D" id="3.30.1150.10">
    <property type="match status" value="1"/>
</dbReference>
<dbReference type="GO" id="GO:0030288">
    <property type="term" value="C:outer membrane-bounded periplasmic space"/>
    <property type="evidence" value="ECO:0007669"/>
    <property type="project" value="InterPro"/>
</dbReference>
<dbReference type="InterPro" id="IPR037682">
    <property type="entry name" value="TonB_C"/>
</dbReference>
<keyword evidence="4" id="KW-1003">Cell membrane</keyword>
<evidence type="ECO:0000256" key="4">
    <source>
        <dbReference type="ARBA" id="ARBA00022475"/>
    </source>
</evidence>
<dbReference type="GO" id="GO:0098797">
    <property type="term" value="C:plasma membrane protein complex"/>
    <property type="evidence" value="ECO:0007669"/>
    <property type="project" value="TreeGrafter"/>
</dbReference>
<sequence length="247" mass="28827">MKNSLTAFIISLLVHISVFAAILYTPIQIKEKETVILSMNMISEIVQTKKQVEQKQEVTTKKQKKQVEEKKIEKIQKKVEPVKKEPKPVKKIKKPKLKKKIVKKEPKKEIKKPVQKVRKEKPVEEVKKEPVEKITSQKKQEESIKRVKSGENYQEKYIKTNLESIIAAIKKHKNYPYLAKKRGFEGKVVIQCTIMANGKIKDIKIIDECKYDILNKNSIKILKLASKEFEAPKKDVQLTIPFNYYLN</sequence>
<evidence type="ECO:0000256" key="2">
    <source>
        <dbReference type="ARBA" id="ARBA00006555"/>
    </source>
</evidence>
<evidence type="ECO:0000256" key="3">
    <source>
        <dbReference type="ARBA" id="ARBA00022448"/>
    </source>
</evidence>
<evidence type="ECO:0000256" key="1">
    <source>
        <dbReference type="ARBA" id="ARBA00004383"/>
    </source>
</evidence>
<dbReference type="InterPro" id="IPR051045">
    <property type="entry name" value="TonB-dependent_transducer"/>
</dbReference>
<dbReference type="GO" id="GO:0015031">
    <property type="term" value="P:protein transport"/>
    <property type="evidence" value="ECO:0007669"/>
    <property type="project" value="UniProtKB-KW"/>
</dbReference>
<evidence type="ECO:0000256" key="8">
    <source>
        <dbReference type="ARBA" id="ARBA00022989"/>
    </source>
</evidence>
<dbReference type="InterPro" id="IPR006260">
    <property type="entry name" value="TonB/TolA_C"/>
</dbReference>
<dbReference type="STRING" id="877500.GCA_000935065_02037"/>
<evidence type="ECO:0000259" key="10">
    <source>
        <dbReference type="PROSITE" id="PS52015"/>
    </source>
</evidence>
<evidence type="ECO:0000256" key="5">
    <source>
        <dbReference type="ARBA" id="ARBA00022519"/>
    </source>
</evidence>
<dbReference type="GO" id="GO:0055085">
    <property type="term" value="P:transmembrane transport"/>
    <property type="evidence" value="ECO:0007669"/>
    <property type="project" value="InterPro"/>
</dbReference>
<dbReference type="GO" id="GO:0031992">
    <property type="term" value="F:energy transducer activity"/>
    <property type="evidence" value="ECO:0007669"/>
    <property type="project" value="InterPro"/>
</dbReference>
<gene>
    <name evidence="11" type="ORF">CRV06_09385</name>
</gene>
<dbReference type="PANTHER" id="PTHR33446:SF2">
    <property type="entry name" value="PROTEIN TONB"/>
    <property type="match status" value="1"/>
</dbReference>
<organism evidence="11 12">
    <name type="scientific">Halarcobacter anaerophilus</name>
    <dbReference type="NCBI Taxonomy" id="877500"/>
    <lineage>
        <taxon>Bacteria</taxon>
        <taxon>Pseudomonadati</taxon>
        <taxon>Campylobacterota</taxon>
        <taxon>Epsilonproteobacteria</taxon>
        <taxon>Campylobacterales</taxon>
        <taxon>Arcobacteraceae</taxon>
        <taxon>Halarcobacter</taxon>
    </lineage>
</organism>
<evidence type="ECO:0000256" key="9">
    <source>
        <dbReference type="ARBA" id="ARBA00023136"/>
    </source>
</evidence>
<dbReference type="SUPFAM" id="SSF74653">
    <property type="entry name" value="TolA/TonB C-terminal domain"/>
    <property type="match status" value="1"/>
</dbReference>
<evidence type="ECO:0000313" key="12">
    <source>
        <dbReference type="Proteomes" id="UP000290191"/>
    </source>
</evidence>
<name>A0A4Q0Y207_9BACT</name>
<keyword evidence="8" id="KW-1133">Transmembrane helix</keyword>
<dbReference type="PRINTS" id="PR01374">
    <property type="entry name" value="TONBPROTEIN"/>
</dbReference>
<dbReference type="PROSITE" id="PS52015">
    <property type="entry name" value="TONB_CTD"/>
    <property type="match status" value="1"/>
</dbReference>
<keyword evidence="12" id="KW-1185">Reference proteome</keyword>
<dbReference type="EMBL" id="PDKO01000007">
    <property type="protein sequence ID" value="RXJ62669.1"/>
    <property type="molecule type" value="Genomic_DNA"/>
</dbReference>
<comment type="caution">
    <text evidence="11">The sequence shown here is derived from an EMBL/GenBank/DDBJ whole genome shotgun (WGS) entry which is preliminary data.</text>
</comment>
<evidence type="ECO:0000256" key="7">
    <source>
        <dbReference type="ARBA" id="ARBA00022927"/>
    </source>
</evidence>
<comment type="similarity">
    <text evidence="2">Belongs to the TonB family.</text>
</comment>
<keyword evidence="6" id="KW-0812">Transmembrane</keyword>
<feature type="domain" description="TonB C-terminal" evidence="10">
    <location>
        <begin position="160"/>
        <end position="247"/>
    </location>
</feature>
<evidence type="ECO:0000313" key="11">
    <source>
        <dbReference type="EMBL" id="RXJ62669.1"/>
    </source>
</evidence>
<dbReference type="AlphaFoldDB" id="A0A4Q0Y207"/>
<dbReference type="OrthoDB" id="5355024at2"/>
<dbReference type="Proteomes" id="UP000290191">
    <property type="component" value="Unassembled WGS sequence"/>
</dbReference>
<reference evidence="11 12" key="1">
    <citation type="submission" date="2017-10" db="EMBL/GenBank/DDBJ databases">
        <title>Genomics of the genus Arcobacter.</title>
        <authorList>
            <person name="Perez-Cataluna A."/>
            <person name="Figueras M.J."/>
        </authorList>
    </citation>
    <scope>NUCLEOTIDE SEQUENCE [LARGE SCALE GENOMIC DNA]</scope>
    <source>
        <strain evidence="11 12">DSM 24636</strain>
    </source>
</reference>
<dbReference type="InterPro" id="IPR003538">
    <property type="entry name" value="TonB"/>
</dbReference>
<evidence type="ECO:0000256" key="6">
    <source>
        <dbReference type="ARBA" id="ARBA00022692"/>
    </source>
</evidence>
<protein>
    <recommendedName>
        <fullName evidence="10">TonB C-terminal domain-containing protein</fullName>
    </recommendedName>
</protein>
<dbReference type="NCBIfam" id="TIGR01352">
    <property type="entry name" value="tonB_Cterm"/>
    <property type="match status" value="1"/>
</dbReference>
<keyword evidence="9" id="KW-0472">Membrane</keyword>
<accession>A0A4Q0Y207</accession>
<dbReference type="PANTHER" id="PTHR33446">
    <property type="entry name" value="PROTEIN TONB-RELATED"/>
    <property type="match status" value="1"/>
</dbReference>
<dbReference type="Pfam" id="PF03544">
    <property type="entry name" value="TonB_C"/>
    <property type="match status" value="1"/>
</dbReference>
<keyword evidence="3" id="KW-0813">Transport</keyword>
<proteinExistence type="inferred from homology"/>
<comment type="subcellular location">
    <subcellularLocation>
        <location evidence="1">Cell inner membrane</location>
        <topology evidence="1">Single-pass membrane protein</topology>
        <orientation evidence="1">Periplasmic side</orientation>
    </subcellularLocation>
</comment>
<dbReference type="RefSeq" id="WP_129082270.1">
    <property type="nucleotide sequence ID" value="NZ_CP041070.1"/>
</dbReference>
<dbReference type="GO" id="GO:0015891">
    <property type="term" value="P:siderophore transport"/>
    <property type="evidence" value="ECO:0007669"/>
    <property type="project" value="InterPro"/>
</dbReference>